<dbReference type="GO" id="GO:0008115">
    <property type="term" value="F:sarcosine oxidase activity"/>
    <property type="evidence" value="ECO:0007669"/>
    <property type="project" value="TreeGrafter"/>
</dbReference>
<evidence type="ECO:0000313" key="6">
    <source>
        <dbReference type="EMBL" id="PNG90106.1"/>
    </source>
</evidence>
<name>A0A2J7YQ03_STRMQ</name>
<dbReference type="AlphaFoldDB" id="A0A2J7YQ03"/>
<evidence type="ECO:0000259" key="5">
    <source>
        <dbReference type="Pfam" id="PF01266"/>
    </source>
</evidence>
<reference evidence="6 7" key="1">
    <citation type="submission" date="2015-09" db="EMBL/GenBank/DDBJ databases">
        <title>Genome sequence, genome mining and natural product profiling of a biocontrol bacterium Streptomyces malaysiensis F913.</title>
        <authorList>
            <person name="Xu Y."/>
            <person name="Wei J."/>
            <person name="Xie J."/>
            <person name="Li T."/>
            <person name="Zhou Z."/>
        </authorList>
    </citation>
    <scope>NUCLEOTIDE SEQUENCE [LARGE SCALE GENOMIC DNA]</scope>
    <source>
        <strain evidence="6 7">F913</strain>
    </source>
</reference>
<proteinExistence type="predicted"/>
<evidence type="ECO:0000256" key="4">
    <source>
        <dbReference type="ARBA" id="ARBA00023002"/>
    </source>
</evidence>
<organism evidence="6 7">
    <name type="scientific">Streptomyces malaysiensis</name>
    <dbReference type="NCBI Taxonomy" id="92644"/>
    <lineage>
        <taxon>Bacteria</taxon>
        <taxon>Bacillati</taxon>
        <taxon>Actinomycetota</taxon>
        <taxon>Actinomycetes</taxon>
        <taxon>Kitasatosporales</taxon>
        <taxon>Streptomycetaceae</taxon>
        <taxon>Streptomyces</taxon>
        <taxon>Streptomyces violaceusniger group</taxon>
    </lineage>
</organism>
<dbReference type="Proteomes" id="UP000236520">
    <property type="component" value="Unassembled WGS sequence"/>
</dbReference>
<sequence length="409" mass="43599">MTGNSGTAAESFEPVRTDVVVIGLGAFGSAALWRLAERGVRAVGIERFGVGHPFGSSHGVTRLFRVACQEHPGLSPIAGRTRDLWQELGGRYRHELVRQSGCLSVGSPTSTPITGTLAAAGAADLPVIRLGHDELAARYPQHAHLGASDEAVFDPEAGICFPERAVRAHVRAAAGHGAVVYPDTRVLSLELTADGVVAHTPTTRVVARQAVVTAGAWLGKLVSGLPLQPRRVPLFWFQARDPRDERFALERFPAFIRELPDGRVLWGHGSDGHQGFGIKIGMADQGHNFTDTDPDALDRGIHPATDIAQLSEWVSDAFPGIDPVPTSAAPCMITTTPDHQFVVGRPHDDPRLIVAGGDSGHGFKHAAGIGEVLAQLAVGETPYTDVGFLRPNRFLRRTSARPPHAGQSP</sequence>
<dbReference type="Pfam" id="PF01266">
    <property type="entry name" value="DAO"/>
    <property type="match status" value="1"/>
</dbReference>
<dbReference type="InterPro" id="IPR036188">
    <property type="entry name" value="FAD/NAD-bd_sf"/>
</dbReference>
<dbReference type="InterPro" id="IPR006076">
    <property type="entry name" value="FAD-dep_OxRdtase"/>
</dbReference>
<gene>
    <name evidence="6" type="ORF">SMF913_25571</name>
</gene>
<dbReference type="Gene3D" id="3.50.50.60">
    <property type="entry name" value="FAD/NAD(P)-binding domain"/>
    <property type="match status" value="1"/>
</dbReference>
<dbReference type="EMBL" id="LJIW01000002">
    <property type="protein sequence ID" value="PNG90106.1"/>
    <property type="molecule type" value="Genomic_DNA"/>
</dbReference>
<dbReference type="Gene3D" id="3.30.9.10">
    <property type="entry name" value="D-Amino Acid Oxidase, subunit A, domain 2"/>
    <property type="match status" value="1"/>
</dbReference>
<evidence type="ECO:0000256" key="2">
    <source>
        <dbReference type="ARBA" id="ARBA00022630"/>
    </source>
</evidence>
<dbReference type="InterPro" id="IPR045170">
    <property type="entry name" value="MTOX"/>
</dbReference>
<keyword evidence="4" id="KW-0560">Oxidoreductase</keyword>
<comment type="cofactor">
    <cofactor evidence="1">
        <name>FAD</name>
        <dbReference type="ChEBI" id="CHEBI:57692"/>
    </cofactor>
</comment>
<evidence type="ECO:0000256" key="1">
    <source>
        <dbReference type="ARBA" id="ARBA00001974"/>
    </source>
</evidence>
<keyword evidence="2" id="KW-0285">Flavoprotein</keyword>
<dbReference type="RefSeq" id="WP_102935993.1">
    <property type="nucleotide sequence ID" value="NZ_LJIW01000002.1"/>
</dbReference>
<feature type="domain" description="FAD dependent oxidoreductase" evidence="5">
    <location>
        <begin position="18"/>
        <end position="376"/>
    </location>
</feature>
<evidence type="ECO:0000256" key="3">
    <source>
        <dbReference type="ARBA" id="ARBA00022827"/>
    </source>
</evidence>
<keyword evidence="7" id="KW-1185">Reference proteome</keyword>
<accession>A0A2J7YQ03</accession>
<dbReference type="PANTHER" id="PTHR10961">
    <property type="entry name" value="PEROXISOMAL SARCOSINE OXIDASE"/>
    <property type="match status" value="1"/>
</dbReference>
<dbReference type="SUPFAM" id="SSF51905">
    <property type="entry name" value="FAD/NAD(P)-binding domain"/>
    <property type="match status" value="1"/>
</dbReference>
<dbReference type="NCBIfam" id="NF008425">
    <property type="entry name" value="PRK11259.1"/>
    <property type="match status" value="1"/>
</dbReference>
<dbReference type="GO" id="GO:0050660">
    <property type="term" value="F:flavin adenine dinucleotide binding"/>
    <property type="evidence" value="ECO:0007669"/>
    <property type="project" value="InterPro"/>
</dbReference>
<keyword evidence="3" id="KW-0274">FAD</keyword>
<evidence type="ECO:0000313" key="7">
    <source>
        <dbReference type="Proteomes" id="UP000236520"/>
    </source>
</evidence>
<dbReference type="SUPFAM" id="SSF54373">
    <property type="entry name" value="FAD-linked reductases, C-terminal domain"/>
    <property type="match status" value="1"/>
</dbReference>
<protein>
    <recommendedName>
        <fullName evidence="5">FAD dependent oxidoreductase domain-containing protein</fullName>
    </recommendedName>
</protein>
<comment type="caution">
    <text evidence="6">The sequence shown here is derived from an EMBL/GenBank/DDBJ whole genome shotgun (WGS) entry which is preliminary data.</text>
</comment>
<dbReference type="PANTHER" id="PTHR10961:SF7">
    <property type="entry name" value="FAD DEPENDENT OXIDOREDUCTASE DOMAIN-CONTAINING PROTEIN"/>
    <property type="match status" value="1"/>
</dbReference>